<gene>
    <name evidence="1" type="ORF">FRX48_01234</name>
</gene>
<sequence length="70" mass="7848">MVSSAEVKYTAPYATNSLISTGALLSLTRDEAERGYGLFYKWYLGERSGWSMQAILFSLGIEYRCKAVLL</sequence>
<dbReference type="Proteomes" id="UP000324767">
    <property type="component" value="Unassembled WGS sequence"/>
</dbReference>
<evidence type="ECO:0000313" key="2">
    <source>
        <dbReference type="Proteomes" id="UP000324767"/>
    </source>
</evidence>
<evidence type="ECO:0000313" key="1">
    <source>
        <dbReference type="EMBL" id="KAA6414485.1"/>
    </source>
</evidence>
<dbReference type="AlphaFoldDB" id="A0A5M8PZE2"/>
<dbReference type="EMBL" id="VXIT01000002">
    <property type="protein sequence ID" value="KAA6414485.1"/>
    <property type="molecule type" value="Genomic_DNA"/>
</dbReference>
<organism evidence="1 2">
    <name type="scientific">Lasallia pustulata</name>
    <dbReference type="NCBI Taxonomy" id="136370"/>
    <lineage>
        <taxon>Eukaryota</taxon>
        <taxon>Fungi</taxon>
        <taxon>Dikarya</taxon>
        <taxon>Ascomycota</taxon>
        <taxon>Pezizomycotina</taxon>
        <taxon>Lecanoromycetes</taxon>
        <taxon>OSLEUM clade</taxon>
        <taxon>Umbilicariomycetidae</taxon>
        <taxon>Umbilicariales</taxon>
        <taxon>Umbilicariaceae</taxon>
        <taxon>Lasallia</taxon>
    </lineage>
</organism>
<reference evidence="1 2" key="1">
    <citation type="submission" date="2019-09" db="EMBL/GenBank/DDBJ databases">
        <title>The hologenome of the rock-dwelling lichen Lasallia pustulata.</title>
        <authorList>
            <person name="Greshake Tzovaras B."/>
            <person name="Segers F."/>
            <person name="Bicker A."/>
            <person name="Dal Grande F."/>
            <person name="Otte J."/>
            <person name="Hankeln T."/>
            <person name="Schmitt I."/>
            <person name="Ebersberger I."/>
        </authorList>
    </citation>
    <scope>NUCLEOTIDE SEQUENCE [LARGE SCALE GENOMIC DNA]</scope>
    <source>
        <strain evidence="1">A1-1</strain>
    </source>
</reference>
<comment type="caution">
    <text evidence="1">The sequence shown here is derived from an EMBL/GenBank/DDBJ whole genome shotgun (WGS) entry which is preliminary data.</text>
</comment>
<accession>A0A5M8PZE2</accession>
<proteinExistence type="predicted"/>
<protein>
    <submittedName>
        <fullName evidence="1">Uncharacterized protein</fullName>
    </submittedName>
</protein>
<name>A0A5M8PZE2_9LECA</name>